<dbReference type="InterPro" id="IPR036890">
    <property type="entry name" value="HATPase_C_sf"/>
</dbReference>
<keyword evidence="7" id="KW-1133">Transmembrane helix</keyword>
<evidence type="ECO:0000313" key="9">
    <source>
        <dbReference type="EMBL" id="MCK8785983.1"/>
    </source>
</evidence>
<keyword evidence="3" id="KW-0597">Phosphoprotein</keyword>
<dbReference type="EC" id="2.7.13.3" evidence="2"/>
<dbReference type="GO" id="GO:0004673">
    <property type="term" value="F:protein histidine kinase activity"/>
    <property type="evidence" value="ECO:0007669"/>
    <property type="project" value="UniProtKB-EC"/>
</dbReference>
<protein>
    <recommendedName>
        <fullName evidence="2">histidine kinase</fullName>
        <ecNumber evidence="2">2.7.13.3</ecNumber>
    </recommendedName>
</protein>
<dbReference type="InterPro" id="IPR050428">
    <property type="entry name" value="TCS_sensor_his_kinase"/>
</dbReference>
<gene>
    <name evidence="9" type="ORF">M0638_16520</name>
</gene>
<keyword evidence="5" id="KW-0812">Transmembrane</keyword>
<comment type="caution">
    <text evidence="9">The sequence shown here is derived from an EMBL/GenBank/DDBJ whole genome shotgun (WGS) entry which is preliminary data.</text>
</comment>
<dbReference type="Pfam" id="PF02518">
    <property type="entry name" value="HATPase_c"/>
    <property type="match status" value="1"/>
</dbReference>
<dbReference type="SUPFAM" id="SSF55874">
    <property type="entry name" value="ATPase domain of HSP90 chaperone/DNA topoisomerase II/histidine kinase"/>
    <property type="match status" value="1"/>
</dbReference>
<dbReference type="PANTHER" id="PTHR45436:SF5">
    <property type="entry name" value="SENSOR HISTIDINE KINASE TRCS"/>
    <property type="match status" value="1"/>
</dbReference>
<dbReference type="Proteomes" id="UP001139516">
    <property type="component" value="Unassembled WGS sequence"/>
</dbReference>
<evidence type="ECO:0000256" key="4">
    <source>
        <dbReference type="ARBA" id="ARBA00022679"/>
    </source>
</evidence>
<comment type="catalytic activity">
    <reaction evidence="1">
        <text>ATP + protein L-histidine = ADP + protein N-phospho-L-histidine.</text>
        <dbReference type="EC" id="2.7.13.3"/>
    </reaction>
</comment>
<dbReference type="AlphaFoldDB" id="A0A9X2BUU5"/>
<evidence type="ECO:0000256" key="1">
    <source>
        <dbReference type="ARBA" id="ARBA00000085"/>
    </source>
</evidence>
<reference evidence="9" key="1">
    <citation type="submission" date="2022-04" db="EMBL/GenBank/DDBJ databases">
        <title>Roseomonas acroporae sp. nov., isolated from coral Acropora digitifera.</title>
        <authorList>
            <person name="Sun H."/>
        </authorList>
    </citation>
    <scope>NUCLEOTIDE SEQUENCE</scope>
    <source>
        <strain evidence="9">NAR14</strain>
    </source>
</reference>
<accession>A0A9X2BUU5</accession>
<feature type="domain" description="Histidine kinase" evidence="8">
    <location>
        <begin position="52"/>
        <end position="266"/>
    </location>
</feature>
<keyword evidence="6 9" id="KW-0418">Kinase</keyword>
<keyword evidence="4" id="KW-0808">Transferase</keyword>
<sequence length="287" mass="29912">MPENPVFLAVCALVLSLLAGACLHYRRRLRHCEAALAEARRGLAAGGRCLGLVARELRVPAFGMLGHAERLGAQSPEAAPEAVSVGALAIAAMARELLRLTEDVADLAAAEAGPGVVAPEAFPVAPLLREVTETVGSLLGPACRHWRIARELEVATLHADRRALHGVLSHVLTRAARLSRDGDFIALRLLRTADTVSLIVEDEGMGAGAGDLAVDAAAGDEAMRTRGMGFGLAMAQRLMRAHGGELRLEAVPGVGTRTWLTLPGTCLVEARPLPARPSVGALVAAPG</sequence>
<evidence type="ECO:0000259" key="8">
    <source>
        <dbReference type="PROSITE" id="PS50109"/>
    </source>
</evidence>
<dbReference type="PROSITE" id="PS50109">
    <property type="entry name" value="HIS_KIN"/>
    <property type="match status" value="1"/>
</dbReference>
<dbReference type="PANTHER" id="PTHR45436">
    <property type="entry name" value="SENSOR HISTIDINE KINASE YKOH"/>
    <property type="match status" value="1"/>
</dbReference>
<keyword evidence="7" id="KW-0472">Membrane</keyword>
<dbReference type="EMBL" id="JALPRX010000071">
    <property type="protein sequence ID" value="MCK8785983.1"/>
    <property type="molecule type" value="Genomic_DNA"/>
</dbReference>
<evidence type="ECO:0000256" key="7">
    <source>
        <dbReference type="ARBA" id="ARBA00022989"/>
    </source>
</evidence>
<organism evidence="9 10">
    <name type="scientific">Roseomonas acroporae</name>
    <dbReference type="NCBI Taxonomy" id="2937791"/>
    <lineage>
        <taxon>Bacteria</taxon>
        <taxon>Pseudomonadati</taxon>
        <taxon>Pseudomonadota</taxon>
        <taxon>Alphaproteobacteria</taxon>
        <taxon>Acetobacterales</taxon>
        <taxon>Roseomonadaceae</taxon>
        <taxon>Roseomonas</taxon>
    </lineage>
</organism>
<dbReference type="InterPro" id="IPR003594">
    <property type="entry name" value="HATPase_dom"/>
</dbReference>
<dbReference type="SMART" id="SM00387">
    <property type="entry name" value="HATPase_c"/>
    <property type="match status" value="1"/>
</dbReference>
<evidence type="ECO:0000313" key="10">
    <source>
        <dbReference type="Proteomes" id="UP001139516"/>
    </source>
</evidence>
<proteinExistence type="predicted"/>
<evidence type="ECO:0000256" key="2">
    <source>
        <dbReference type="ARBA" id="ARBA00012438"/>
    </source>
</evidence>
<evidence type="ECO:0000256" key="6">
    <source>
        <dbReference type="ARBA" id="ARBA00022777"/>
    </source>
</evidence>
<evidence type="ECO:0000256" key="5">
    <source>
        <dbReference type="ARBA" id="ARBA00022692"/>
    </source>
</evidence>
<dbReference type="Gene3D" id="3.30.565.10">
    <property type="entry name" value="Histidine kinase-like ATPase, C-terminal domain"/>
    <property type="match status" value="1"/>
</dbReference>
<dbReference type="RefSeq" id="WP_248668102.1">
    <property type="nucleotide sequence ID" value="NZ_JALPRX010000071.1"/>
</dbReference>
<evidence type="ECO:0000256" key="3">
    <source>
        <dbReference type="ARBA" id="ARBA00022553"/>
    </source>
</evidence>
<keyword evidence="10" id="KW-1185">Reference proteome</keyword>
<name>A0A9X2BUU5_9PROT</name>
<dbReference type="InterPro" id="IPR005467">
    <property type="entry name" value="His_kinase_dom"/>
</dbReference>